<organism evidence="3 4">
    <name type="scientific">Neglectibacter timonensis</name>
    <dbReference type="NCBI Taxonomy" id="1776382"/>
    <lineage>
        <taxon>Bacteria</taxon>
        <taxon>Bacillati</taxon>
        <taxon>Bacillota</taxon>
        <taxon>Clostridia</taxon>
        <taxon>Eubacteriales</taxon>
        <taxon>Oscillospiraceae</taxon>
        <taxon>Neglectibacter</taxon>
    </lineage>
</organism>
<feature type="region of interest" description="Disordered" evidence="1">
    <location>
        <begin position="69"/>
        <end position="91"/>
    </location>
</feature>
<keyword evidence="4" id="KW-1185">Reference proteome</keyword>
<proteinExistence type="predicted"/>
<feature type="signal peptide" evidence="2">
    <location>
        <begin position="1"/>
        <end position="21"/>
    </location>
</feature>
<dbReference type="EMBL" id="JANFZH010000050">
    <property type="protein sequence ID" value="MCQ4841450.1"/>
    <property type="molecule type" value="Genomic_DNA"/>
</dbReference>
<evidence type="ECO:0000256" key="2">
    <source>
        <dbReference type="SAM" id="SignalP"/>
    </source>
</evidence>
<feature type="region of interest" description="Disordered" evidence="1">
    <location>
        <begin position="28"/>
        <end position="51"/>
    </location>
</feature>
<gene>
    <name evidence="3" type="ORF">NE695_16185</name>
</gene>
<dbReference type="PROSITE" id="PS51257">
    <property type="entry name" value="PROKAR_LIPOPROTEIN"/>
    <property type="match status" value="1"/>
</dbReference>
<accession>A0ABT1S3D9</accession>
<dbReference type="Proteomes" id="UP001524473">
    <property type="component" value="Unassembled WGS sequence"/>
</dbReference>
<feature type="chain" id="PRO_5045524120" evidence="2">
    <location>
        <begin position="22"/>
        <end position="406"/>
    </location>
</feature>
<evidence type="ECO:0000313" key="3">
    <source>
        <dbReference type="EMBL" id="MCQ4841450.1"/>
    </source>
</evidence>
<name>A0ABT1S3D9_9FIRM</name>
<keyword evidence="2" id="KW-0732">Signal</keyword>
<evidence type="ECO:0000256" key="1">
    <source>
        <dbReference type="SAM" id="MobiDB-lite"/>
    </source>
</evidence>
<sequence length="406" mass="45159">MKKHSIPVVSLVLLLSILAGCQTDVPATSLSSERPGASSAGEPSSDPGSAYSFDETEFLTLYNRALEQRKTGKKPSSPAPQDPSETGFGVLPLDRETYGTSAYAFLPLQERALTEEEMLQLAWGMEGLSGEELLKPEHARTGLFSYDGAERLFANRAVTRQEEAALLRLTPRYFYEGMRASLPKPGAQEEGLPVTVKLDGKDQFAVLPQEDMTEEGLLRYLEVKFARLRPEDYLPLPEEISYGQLPEYLSSALLRYGIGDGTLPEYCALLLQNSGAQRTPEERRASEENWQVTLLYPEGDEYVVGLRSDTGELYGWARYPNGTFTAGTAAVPSHAGTLREEELLEKAKGYLQELYPGEGEYKMTWQGERRTFFEETGKCVWVEQEDGRSAELVLLPDGTIQSFTFL</sequence>
<reference evidence="3 4" key="1">
    <citation type="submission" date="2022-06" db="EMBL/GenBank/DDBJ databases">
        <title>Isolation of gut microbiota from human fecal samples.</title>
        <authorList>
            <person name="Pamer E.G."/>
            <person name="Barat B."/>
            <person name="Waligurski E."/>
            <person name="Medina S."/>
            <person name="Paddock L."/>
            <person name="Mostad J."/>
        </authorList>
    </citation>
    <scope>NUCLEOTIDE SEQUENCE [LARGE SCALE GENOMIC DNA]</scope>
    <source>
        <strain evidence="3 4">DFI.9.73</strain>
    </source>
</reference>
<evidence type="ECO:0000313" key="4">
    <source>
        <dbReference type="Proteomes" id="UP001524473"/>
    </source>
</evidence>
<protein>
    <submittedName>
        <fullName evidence="3">Uncharacterized protein</fullName>
    </submittedName>
</protein>
<dbReference type="RefSeq" id="WP_256192335.1">
    <property type="nucleotide sequence ID" value="NZ_DBFOTE010000180.1"/>
</dbReference>
<comment type="caution">
    <text evidence="3">The sequence shown here is derived from an EMBL/GenBank/DDBJ whole genome shotgun (WGS) entry which is preliminary data.</text>
</comment>